<evidence type="ECO:0000313" key="16">
    <source>
        <dbReference type="Proteomes" id="UP000266693"/>
    </source>
</evidence>
<keyword evidence="8" id="KW-0663">Pyridoxal phosphate</keyword>
<dbReference type="InterPro" id="IPR015422">
    <property type="entry name" value="PyrdxlP-dep_Trfase_small"/>
</dbReference>
<comment type="caution">
    <text evidence="15">The sequence shown here is derived from an EMBL/GenBank/DDBJ whole genome shotgun (WGS) entry which is preliminary data.</text>
</comment>
<organism evidence="15 16">
    <name type="scientific">Sphingomonas gilva</name>
    <dbReference type="NCBI Taxonomy" id="2305907"/>
    <lineage>
        <taxon>Bacteria</taxon>
        <taxon>Pseudomonadati</taxon>
        <taxon>Pseudomonadota</taxon>
        <taxon>Alphaproteobacteria</taxon>
        <taxon>Sphingomonadales</taxon>
        <taxon>Sphingomonadaceae</taxon>
        <taxon>Sphingomonas</taxon>
    </lineage>
</organism>
<evidence type="ECO:0000256" key="9">
    <source>
        <dbReference type="ARBA" id="ARBA00023004"/>
    </source>
</evidence>
<dbReference type="AlphaFoldDB" id="A0A396RJZ1"/>
<dbReference type="OrthoDB" id="9804366at2"/>
<accession>A0A396RJZ1</accession>
<feature type="domain" description="Aminotransferase class V" evidence="14">
    <location>
        <begin position="150"/>
        <end position="381"/>
    </location>
</feature>
<dbReference type="GO" id="GO:0046872">
    <property type="term" value="F:metal ion binding"/>
    <property type="evidence" value="ECO:0007669"/>
    <property type="project" value="UniProtKB-KW"/>
</dbReference>
<evidence type="ECO:0000256" key="8">
    <source>
        <dbReference type="ARBA" id="ARBA00022898"/>
    </source>
</evidence>
<evidence type="ECO:0000256" key="3">
    <source>
        <dbReference type="ARBA" id="ARBA00006490"/>
    </source>
</evidence>
<feature type="region of interest" description="Disordered" evidence="13">
    <location>
        <begin position="126"/>
        <end position="147"/>
    </location>
</feature>
<dbReference type="PROSITE" id="PS00595">
    <property type="entry name" value="AA_TRANSFER_CLASS_5"/>
    <property type="match status" value="1"/>
</dbReference>
<evidence type="ECO:0000256" key="4">
    <source>
        <dbReference type="ARBA" id="ARBA00012239"/>
    </source>
</evidence>
<evidence type="ECO:0000256" key="1">
    <source>
        <dbReference type="ARBA" id="ARBA00001933"/>
    </source>
</evidence>
<evidence type="ECO:0000256" key="5">
    <source>
        <dbReference type="ARBA" id="ARBA00013558"/>
    </source>
</evidence>
<dbReference type="InterPro" id="IPR000192">
    <property type="entry name" value="Aminotrans_V_dom"/>
</dbReference>
<dbReference type="Pfam" id="PF00266">
    <property type="entry name" value="Aminotran_5"/>
    <property type="match status" value="2"/>
</dbReference>
<evidence type="ECO:0000256" key="6">
    <source>
        <dbReference type="ARBA" id="ARBA00022679"/>
    </source>
</evidence>
<dbReference type="Gene3D" id="3.40.640.10">
    <property type="entry name" value="Type I PLP-dependent aspartate aminotransferase-like (Major domain)"/>
    <property type="match status" value="1"/>
</dbReference>
<dbReference type="Gene3D" id="3.90.1150.10">
    <property type="entry name" value="Aspartate Aminotransferase, domain 1"/>
    <property type="match status" value="1"/>
</dbReference>
<evidence type="ECO:0000256" key="13">
    <source>
        <dbReference type="SAM" id="MobiDB-lite"/>
    </source>
</evidence>
<dbReference type="EC" id="2.8.1.7" evidence="4"/>
<evidence type="ECO:0000313" key="15">
    <source>
        <dbReference type="EMBL" id="RHW16480.1"/>
    </source>
</evidence>
<dbReference type="PANTHER" id="PTHR11601">
    <property type="entry name" value="CYSTEINE DESULFURYLASE FAMILY MEMBER"/>
    <property type="match status" value="1"/>
</dbReference>
<dbReference type="GO" id="GO:0051536">
    <property type="term" value="F:iron-sulfur cluster binding"/>
    <property type="evidence" value="ECO:0007669"/>
    <property type="project" value="UniProtKB-KW"/>
</dbReference>
<comment type="function">
    <text evidence="2">Catalyzes the removal of elemental sulfur atoms from cysteine to produce alanine. Seems to participate in the biosynthesis of the nitrogenase metalloclusters by providing the inorganic sulfur required for the Fe-S core formation.</text>
</comment>
<keyword evidence="7" id="KW-0479">Metal-binding</keyword>
<comment type="cofactor">
    <cofactor evidence="1 12">
        <name>pyridoxal 5'-phosphate</name>
        <dbReference type="ChEBI" id="CHEBI:597326"/>
    </cofactor>
</comment>
<keyword evidence="16" id="KW-1185">Reference proteome</keyword>
<keyword evidence="6" id="KW-0808">Transferase</keyword>
<evidence type="ECO:0000256" key="10">
    <source>
        <dbReference type="ARBA" id="ARBA00023014"/>
    </source>
</evidence>
<dbReference type="GO" id="GO:0031071">
    <property type="term" value="F:cysteine desulfurase activity"/>
    <property type="evidence" value="ECO:0007669"/>
    <property type="project" value="UniProtKB-EC"/>
</dbReference>
<evidence type="ECO:0000256" key="2">
    <source>
        <dbReference type="ARBA" id="ARBA00003120"/>
    </source>
</evidence>
<evidence type="ECO:0000256" key="12">
    <source>
        <dbReference type="RuleBase" id="RU004504"/>
    </source>
</evidence>
<dbReference type="PANTHER" id="PTHR11601:SF34">
    <property type="entry name" value="CYSTEINE DESULFURASE"/>
    <property type="match status" value="1"/>
</dbReference>
<evidence type="ECO:0000259" key="14">
    <source>
        <dbReference type="Pfam" id="PF00266"/>
    </source>
</evidence>
<comment type="similarity">
    <text evidence="3">Belongs to the class-V pyridoxal-phosphate-dependent aminotransferase family. NifS/IscS subfamily.</text>
</comment>
<dbReference type="PIRSF" id="PIRSF005572">
    <property type="entry name" value="NifS"/>
    <property type="match status" value="1"/>
</dbReference>
<dbReference type="InterPro" id="IPR015421">
    <property type="entry name" value="PyrdxlP-dep_Trfase_major"/>
</dbReference>
<name>A0A396RJZ1_9SPHN</name>
<gene>
    <name evidence="15" type="ORF">D1610_15385</name>
</gene>
<dbReference type="RefSeq" id="WP_118865085.1">
    <property type="nucleotide sequence ID" value="NZ_QWLV01000009.1"/>
</dbReference>
<sequence length="399" mass="41578">MSVYLDYQATTPLAPEALAAMLPWLDRQHANPHSAHAEGRAAKAAVEAARAEVAALLPPGGAVGFTGGATEAINWAIKGAGRDVLGFATEHAAVLDCARPIEAQGRRFDILPVDREGRADLDALHGHLTAGKPSPTRHSRESGNPASSAAPLVAAMLVNNEIGAIHPVAEIAEQAHAAGALVLCDAVQGYGRVPIPATCDLVAISAHKIHGPKGIGALWIRDGIDLAPLLHGGGQEASGRSGTLSPALCAGFGAAARLMRERREQDAAHIERLWQVALDILQSPLPSREGAGVGGERSEPRWTLNGSTDHRYQGNLNIRREGLDVARLMSELRDISFSAGSACASGSGRPSHVLKAIGLSDAAARSSIRLGFGRYTGEAELVEALTRIDAAARAQRIAA</sequence>
<reference evidence="15 16" key="1">
    <citation type="submission" date="2018-08" db="EMBL/GenBank/DDBJ databases">
        <title>The multiple taxonomic identification of Sphingomonas gilva.</title>
        <authorList>
            <person name="Zhu D."/>
            <person name="Zheng S."/>
        </authorList>
    </citation>
    <scope>NUCLEOTIDE SEQUENCE [LARGE SCALE GENOMIC DNA]</scope>
    <source>
        <strain evidence="15 16">ZDH117</strain>
    </source>
</reference>
<dbReference type="InterPro" id="IPR015424">
    <property type="entry name" value="PyrdxlP-dep_Trfase"/>
</dbReference>
<dbReference type="EMBL" id="QWLV01000009">
    <property type="protein sequence ID" value="RHW16480.1"/>
    <property type="molecule type" value="Genomic_DNA"/>
</dbReference>
<evidence type="ECO:0000256" key="11">
    <source>
        <dbReference type="ARBA" id="ARBA00050776"/>
    </source>
</evidence>
<dbReference type="Proteomes" id="UP000266693">
    <property type="component" value="Unassembled WGS sequence"/>
</dbReference>
<keyword evidence="9" id="KW-0408">Iron</keyword>
<dbReference type="InterPro" id="IPR016454">
    <property type="entry name" value="Cysteine_dSase"/>
</dbReference>
<comment type="catalytic activity">
    <reaction evidence="11">
        <text>(sulfur carrier)-H + L-cysteine = (sulfur carrier)-SH + L-alanine</text>
        <dbReference type="Rhea" id="RHEA:43892"/>
        <dbReference type="Rhea" id="RHEA-COMP:14737"/>
        <dbReference type="Rhea" id="RHEA-COMP:14739"/>
        <dbReference type="ChEBI" id="CHEBI:29917"/>
        <dbReference type="ChEBI" id="CHEBI:35235"/>
        <dbReference type="ChEBI" id="CHEBI:57972"/>
        <dbReference type="ChEBI" id="CHEBI:64428"/>
        <dbReference type="EC" id="2.8.1.7"/>
    </reaction>
</comment>
<keyword evidence="10" id="KW-0411">Iron-sulfur</keyword>
<proteinExistence type="inferred from homology"/>
<protein>
    <recommendedName>
        <fullName evidence="5">Cysteine desulfurase</fullName>
        <ecNumber evidence="4">2.8.1.7</ecNumber>
    </recommendedName>
</protein>
<evidence type="ECO:0000256" key="7">
    <source>
        <dbReference type="ARBA" id="ARBA00022723"/>
    </source>
</evidence>
<dbReference type="SUPFAM" id="SSF53383">
    <property type="entry name" value="PLP-dependent transferases"/>
    <property type="match status" value="1"/>
</dbReference>
<dbReference type="InterPro" id="IPR020578">
    <property type="entry name" value="Aminotrans_V_PyrdxlP_BS"/>
</dbReference>
<feature type="domain" description="Aminotransferase class V" evidence="14">
    <location>
        <begin position="3"/>
        <end position="129"/>
    </location>
</feature>